<keyword evidence="3" id="KW-1185">Reference proteome</keyword>
<dbReference type="NCBIfam" id="TIGR02318">
    <property type="entry name" value="phosphono_phnM"/>
    <property type="match status" value="1"/>
</dbReference>
<dbReference type="PANTHER" id="PTHR43135">
    <property type="entry name" value="ALPHA-D-RIBOSE 1-METHYLPHOSPHONATE 5-TRIPHOSPHATE DIPHOSPHATASE"/>
    <property type="match status" value="1"/>
</dbReference>
<evidence type="ECO:0000259" key="1">
    <source>
        <dbReference type="Pfam" id="PF01979"/>
    </source>
</evidence>
<dbReference type="NCBIfam" id="NF011990">
    <property type="entry name" value="PRK15446.2-6"/>
    <property type="match status" value="1"/>
</dbReference>
<dbReference type="OrthoDB" id="9776488at2"/>
<dbReference type="AlphaFoldDB" id="A0A0A3I3Q1"/>
<dbReference type="STRING" id="1384049.CD29_06465"/>
<evidence type="ECO:0000313" key="2">
    <source>
        <dbReference type="EMBL" id="KGR79334.1"/>
    </source>
</evidence>
<dbReference type="Gene3D" id="2.30.40.10">
    <property type="entry name" value="Urease, subunit C, domain 1"/>
    <property type="match status" value="2"/>
</dbReference>
<dbReference type="PIRSF" id="PIRSF038971">
    <property type="entry name" value="PhnM"/>
    <property type="match status" value="1"/>
</dbReference>
<dbReference type="SUPFAM" id="SSF51338">
    <property type="entry name" value="Composite domain of metallo-dependent hydrolases"/>
    <property type="match status" value="1"/>
</dbReference>
<dbReference type="InterPro" id="IPR006680">
    <property type="entry name" value="Amidohydro-rel"/>
</dbReference>
<dbReference type="SUPFAM" id="SSF51556">
    <property type="entry name" value="Metallo-dependent hydrolases"/>
    <property type="match status" value="1"/>
</dbReference>
<comment type="caution">
    <text evidence="2">The sequence shown here is derived from an EMBL/GenBank/DDBJ whole genome shotgun (WGS) entry which is preliminary data.</text>
</comment>
<proteinExistence type="predicted"/>
<dbReference type="Gene3D" id="3.20.20.140">
    <property type="entry name" value="Metal-dependent hydrolases"/>
    <property type="match status" value="1"/>
</dbReference>
<dbReference type="PANTHER" id="PTHR43135:SF3">
    <property type="entry name" value="ALPHA-D-RIBOSE 1-METHYLPHOSPHONATE 5-TRIPHOSPHATE DIPHOSPHATASE"/>
    <property type="match status" value="1"/>
</dbReference>
<dbReference type="RefSeq" id="WP_036184289.1">
    <property type="nucleotide sequence ID" value="NZ_AVDA01000006.1"/>
</dbReference>
<dbReference type="Pfam" id="PF22643">
    <property type="entry name" value="NagA_N"/>
    <property type="match status" value="1"/>
</dbReference>
<organism evidence="2 3">
    <name type="scientific">Ureibacillus manganicus DSM 26584</name>
    <dbReference type="NCBI Taxonomy" id="1384049"/>
    <lineage>
        <taxon>Bacteria</taxon>
        <taxon>Bacillati</taxon>
        <taxon>Bacillota</taxon>
        <taxon>Bacilli</taxon>
        <taxon>Bacillales</taxon>
        <taxon>Caryophanaceae</taxon>
        <taxon>Ureibacillus</taxon>
    </lineage>
</organism>
<dbReference type="Proteomes" id="UP000030416">
    <property type="component" value="Unassembled WGS sequence"/>
</dbReference>
<feature type="domain" description="Amidohydrolase-related" evidence="1">
    <location>
        <begin position="192"/>
        <end position="384"/>
    </location>
</feature>
<reference evidence="2 3" key="1">
    <citation type="submission" date="2014-02" db="EMBL/GenBank/DDBJ databases">
        <title>Draft genome sequence of Lysinibacillus manganicus DSM 26584T.</title>
        <authorList>
            <person name="Zhang F."/>
            <person name="Wang G."/>
            <person name="Zhang L."/>
        </authorList>
    </citation>
    <scope>NUCLEOTIDE SEQUENCE [LARGE SCALE GENOMIC DNA]</scope>
    <source>
        <strain evidence="2 3">DSM 26584</strain>
    </source>
</reference>
<dbReference type="NCBIfam" id="NF011984">
    <property type="entry name" value="PRK15446.1-5"/>
    <property type="match status" value="1"/>
</dbReference>
<dbReference type="GO" id="GO:0019700">
    <property type="term" value="P:organic phosphonate catabolic process"/>
    <property type="evidence" value="ECO:0007669"/>
    <property type="project" value="InterPro"/>
</dbReference>
<dbReference type="EMBL" id="JPVN01000006">
    <property type="protein sequence ID" value="KGR79334.1"/>
    <property type="molecule type" value="Genomic_DNA"/>
</dbReference>
<dbReference type="eggNOG" id="COG3454">
    <property type="taxonomic scope" value="Bacteria"/>
</dbReference>
<dbReference type="InterPro" id="IPR011059">
    <property type="entry name" value="Metal-dep_hydrolase_composite"/>
</dbReference>
<protein>
    <submittedName>
        <fullName evidence="2">Phosphonate metabolism protein PhnM</fullName>
    </submittedName>
</protein>
<sequence length="391" mass="44338">MYILTNGIIVTEHEMLINHAVVVENDIITKIIHENRVEEFKEGKIIDAKGGFITPGFVDIHSDYIETILSPRPSSIMDVNLGLRESERILATHGITTMFHSLSYYGDDKFSHKAIRNPENVQKIVNAIHESHDSKHLIRHRLHARFEIDCIDQMPIIIENINDNKVHLLSFMDHTPGQGQYRNLETYKGIMLGYRDMTEEELDGIIEEQMDKDKITFKDIERISKLAIERNIAVASHDDDEIEKLKLVQSYGTTISEFPITLAVAKAAKELNLHTIAGAPNILLGGSHTGNLSAAEAIRERVIDIICSDYYPPAMLHGIFEMYKNYNEDLHYLFQLVTINPARAVNLGDELGSIEEGKKADLLVIEQMDDGFPIITSTMVDGKLIMQTNYR</sequence>
<gene>
    <name evidence="2" type="ORF">CD29_06465</name>
</gene>
<name>A0A0A3I3Q1_9BACL</name>
<dbReference type="InterPro" id="IPR032466">
    <property type="entry name" value="Metal_Hydrolase"/>
</dbReference>
<dbReference type="NCBIfam" id="NF011987">
    <property type="entry name" value="PRK15446.2-3"/>
    <property type="match status" value="1"/>
</dbReference>
<accession>A0A0A3I3Q1</accession>
<dbReference type="Pfam" id="PF01979">
    <property type="entry name" value="Amidohydro_1"/>
    <property type="match status" value="1"/>
</dbReference>
<dbReference type="InterPro" id="IPR012696">
    <property type="entry name" value="PhnM"/>
</dbReference>
<dbReference type="InterPro" id="IPR051781">
    <property type="entry name" value="Metallo-dep_Hydrolase"/>
</dbReference>
<dbReference type="GO" id="GO:0016810">
    <property type="term" value="F:hydrolase activity, acting on carbon-nitrogen (but not peptide) bonds"/>
    <property type="evidence" value="ECO:0007669"/>
    <property type="project" value="InterPro"/>
</dbReference>
<evidence type="ECO:0000313" key="3">
    <source>
        <dbReference type="Proteomes" id="UP000030416"/>
    </source>
</evidence>